<keyword evidence="9 11" id="KW-0234">DNA repair</keyword>
<dbReference type="Gene3D" id="3.30.40.10">
    <property type="entry name" value="Zinc/RING finger domain, C3HC4 (zinc finger)"/>
    <property type="match status" value="1"/>
</dbReference>
<keyword evidence="4 11" id="KW-0227">DNA damage</keyword>
<keyword evidence="2" id="KW-0479">Metal-binding</keyword>
<evidence type="ECO:0000256" key="3">
    <source>
        <dbReference type="ARBA" id="ARBA00022759"/>
    </source>
</evidence>
<evidence type="ECO:0000256" key="2">
    <source>
        <dbReference type="ARBA" id="ARBA00022723"/>
    </source>
</evidence>
<dbReference type="GO" id="GO:0017108">
    <property type="term" value="F:5'-flap endonuclease activity"/>
    <property type="evidence" value="ECO:0007669"/>
    <property type="project" value="InterPro"/>
</dbReference>
<dbReference type="AlphaFoldDB" id="A0A430QA85"/>
<dbReference type="PANTHER" id="PTHR20208">
    <property type="entry name" value="STRUCTURE-SPECIFIC ENDONUCLEASE SUBUNIT SLX1"/>
    <property type="match status" value="1"/>
</dbReference>
<comment type="subunit">
    <text evidence="11">Forms a heterodimer with a member of the SLX4 family.</text>
</comment>
<keyword evidence="10 11" id="KW-0539">Nucleus</keyword>
<dbReference type="EC" id="3.1.-.-" evidence="11"/>
<comment type="caution">
    <text evidence="11">Lacks conserved residue(s) required for the propagation of feature annotation.</text>
</comment>
<dbReference type="Proteomes" id="UP000290809">
    <property type="component" value="Unassembled WGS sequence"/>
</dbReference>
<evidence type="ECO:0000256" key="1">
    <source>
        <dbReference type="ARBA" id="ARBA00022722"/>
    </source>
</evidence>
<dbReference type="GO" id="GO:0000724">
    <property type="term" value="P:double-strand break repair via homologous recombination"/>
    <property type="evidence" value="ECO:0007669"/>
    <property type="project" value="TreeGrafter"/>
</dbReference>
<evidence type="ECO:0000256" key="8">
    <source>
        <dbReference type="ARBA" id="ARBA00023172"/>
    </source>
</evidence>
<dbReference type="GO" id="GO:0008821">
    <property type="term" value="F:crossover junction DNA endonuclease activity"/>
    <property type="evidence" value="ECO:0007669"/>
    <property type="project" value="TreeGrafter"/>
</dbReference>
<dbReference type="GO" id="GO:0033557">
    <property type="term" value="C:Slx1-Slx4 complex"/>
    <property type="evidence" value="ECO:0007669"/>
    <property type="project" value="UniProtKB-UniRule"/>
</dbReference>
<gene>
    <name evidence="13" type="ORF">DC041_0000036</name>
</gene>
<keyword evidence="14" id="KW-1185">Reference proteome</keyword>
<evidence type="ECO:0000256" key="6">
    <source>
        <dbReference type="ARBA" id="ARBA00022801"/>
    </source>
</evidence>
<reference evidence="13 14" key="1">
    <citation type="journal article" date="2019" name="PLoS Pathog.">
        <title>Genome sequence of the bovine parasite Schistosoma bovis Tanzania.</title>
        <authorList>
            <person name="Oey H."/>
            <person name="Zakrzewski M."/>
            <person name="Gobert G."/>
            <person name="Gravermann K."/>
            <person name="Stoye J."/>
            <person name="Jones M."/>
            <person name="Mcmanus D."/>
            <person name="Krause L."/>
        </authorList>
    </citation>
    <scope>NUCLEOTIDE SEQUENCE [LARGE SCALE GENOMIC DNA]</scope>
    <source>
        <strain evidence="13 14">TAN1997</strain>
    </source>
</reference>
<evidence type="ECO:0000313" key="13">
    <source>
        <dbReference type="EMBL" id="RTG84622.1"/>
    </source>
</evidence>
<dbReference type="FunFam" id="3.40.1440.10:FF:000008">
    <property type="entry name" value="Structure-specific endonuclease subunit SLX1 homolog"/>
    <property type="match status" value="1"/>
</dbReference>
<evidence type="ECO:0000256" key="5">
    <source>
        <dbReference type="ARBA" id="ARBA00022771"/>
    </source>
</evidence>
<proteinExistence type="inferred from homology"/>
<dbReference type="InterPro" id="IPR027520">
    <property type="entry name" value="Slx1"/>
</dbReference>
<dbReference type="Pfam" id="PF01541">
    <property type="entry name" value="GIY-YIG"/>
    <property type="match status" value="1"/>
</dbReference>
<dbReference type="Gene3D" id="3.40.1440.10">
    <property type="entry name" value="GIY-YIG endonuclease"/>
    <property type="match status" value="1"/>
</dbReference>
<comment type="function">
    <text evidence="11">Catalytic subunit of a heterodimeric structure-specific endonuclease that resolves DNA secondary structures generated during DNA repair and recombination. Has endonuclease activity towards branched DNA substrates, introducing single-strand cuts in duplex DNA close to junctions with ss-DNA.</text>
</comment>
<keyword evidence="3 11" id="KW-0255">Endonuclease</keyword>
<protein>
    <recommendedName>
        <fullName evidence="11">Structure-specific endonuclease subunit SLX1 homolog</fullName>
        <ecNumber evidence="11">3.1.-.-</ecNumber>
    </recommendedName>
</protein>
<name>A0A430QA85_SCHBO</name>
<comment type="caution">
    <text evidence="13">The sequence shown here is derived from an EMBL/GenBank/DDBJ whole genome shotgun (WGS) entry which is preliminary data.</text>
</comment>
<dbReference type="PROSITE" id="PS50164">
    <property type="entry name" value="GIY_YIG"/>
    <property type="match status" value="1"/>
</dbReference>
<comment type="similarity">
    <text evidence="11">Belongs to the SLX1 family.</text>
</comment>
<keyword evidence="1 11" id="KW-0540">Nuclease</keyword>
<dbReference type="EMBL" id="QMKO01002135">
    <property type="protein sequence ID" value="RTG84622.1"/>
    <property type="molecule type" value="Genomic_DNA"/>
</dbReference>
<keyword evidence="8 11" id="KW-0233">DNA recombination</keyword>
<dbReference type="Pfam" id="PF21202">
    <property type="entry name" value="SLX1_C"/>
    <property type="match status" value="1"/>
</dbReference>
<comment type="cofactor">
    <cofactor evidence="11">
        <name>a divalent metal cation</name>
        <dbReference type="ChEBI" id="CHEBI:60240"/>
    </cofactor>
</comment>
<evidence type="ECO:0000313" key="14">
    <source>
        <dbReference type="Proteomes" id="UP000290809"/>
    </source>
</evidence>
<dbReference type="STRING" id="6184.A0A430QA85"/>
<dbReference type="HAMAP" id="MF_03100">
    <property type="entry name" value="Endonuc_su_Slx1"/>
    <property type="match status" value="1"/>
</dbReference>
<dbReference type="InterPro" id="IPR000305">
    <property type="entry name" value="GIY-YIG_endonuc"/>
</dbReference>
<evidence type="ECO:0000256" key="7">
    <source>
        <dbReference type="ARBA" id="ARBA00022833"/>
    </source>
</evidence>
<keyword evidence="5" id="KW-0863">Zinc-finger</keyword>
<keyword evidence="7" id="KW-0862">Zinc</keyword>
<evidence type="ECO:0000256" key="9">
    <source>
        <dbReference type="ARBA" id="ARBA00023204"/>
    </source>
</evidence>
<dbReference type="CDD" id="cd10455">
    <property type="entry name" value="GIY-YIG_SLX1"/>
    <property type="match status" value="1"/>
</dbReference>
<feature type="domain" description="GIY-YIG" evidence="12">
    <location>
        <begin position="55"/>
        <end position="140"/>
    </location>
</feature>
<evidence type="ECO:0000256" key="10">
    <source>
        <dbReference type="ARBA" id="ARBA00023242"/>
    </source>
</evidence>
<dbReference type="InterPro" id="IPR050381">
    <property type="entry name" value="SLX1_endonuclease"/>
</dbReference>
<dbReference type="PANTHER" id="PTHR20208:SF10">
    <property type="entry name" value="STRUCTURE-SPECIFIC ENDONUCLEASE SUBUNIT SLX1"/>
    <property type="match status" value="1"/>
</dbReference>
<dbReference type="SUPFAM" id="SSF82771">
    <property type="entry name" value="GIY-YIG endonuclease"/>
    <property type="match status" value="1"/>
</dbReference>
<evidence type="ECO:0000256" key="11">
    <source>
        <dbReference type="HAMAP-Rule" id="MF_03100"/>
    </source>
</evidence>
<dbReference type="GO" id="GO:0008270">
    <property type="term" value="F:zinc ion binding"/>
    <property type="evidence" value="ECO:0007669"/>
    <property type="project" value="UniProtKB-KW"/>
</dbReference>
<evidence type="ECO:0000259" key="12">
    <source>
        <dbReference type="PROSITE" id="PS50164"/>
    </source>
</evidence>
<evidence type="ECO:0000256" key="4">
    <source>
        <dbReference type="ARBA" id="ARBA00022763"/>
    </source>
</evidence>
<dbReference type="InterPro" id="IPR035901">
    <property type="entry name" value="GIY-YIG_endonuc_sf"/>
</dbReference>
<accession>A0A430QA85</accession>
<keyword evidence="6 11" id="KW-0378">Hydrolase</keyword>
<sequence>MLPNQHISNMKSVLEQAAKGRRNEKAVVSITTSHWMDGFECFDDSDVQEEDFKGFFYGCYILVSLNPKFRGKTYIGFTVNPKRRIRQHNAGCLKGGAKSTAGKGPWEMVLIVYGFPNAISALRFEWAWQNPNLSRRLKDSLPIRKSRETSFDYRLRVLALMLCSGPWNRLGLTIQWIKQSYARNLSENLVPPLHMPIAFGPIDSNCSENPSTKVASFGLCQICNIPFSVDSSVPLTCPSSCPLGQWHLLCLANYMTQAETVPDRLEISYLIPLSASCPACFNAELLWPSLIKSWKMKTIASEHSCSSTSL</sequence>
<comment type="subcellular location">
    <subcellularLocation>
        <location evidence="11">Nucleus</location>
    </subcellularLocation>
</comment>
<organism evidence="13 14">
    <name type="scientific">Schistosoma bovis</name>
    <name type="common">Blood fluke</name>
    <dbReference type="NCBI Taxonomy" id="6184"/>
    <lineage>
        <taxon>Eukaryota</taxon>
        <taxon>Metazoa</taxon>
        <taxon>Spiralia</taxon>
        <taxon>Lophotrochozoa</taxon>
        <taxon>Platyhelminthes</taxon>
        <taxon>Trematoda</taxon>
        <taxon>Digenea</taxon>
        <taxon>Strigeidida</taxon>
        <taxon>Schistosomatoidea</taxon>
        <taxon>Schistosomatidae</taxon>
        <taxon>Schistosoma</taxon>
    </lineage>
</organism>
<dbReference type="InterPro" id="IPR013083">
    <property type="entry name" value="Znf_RING/FYVE/PHD"/>
</dbReference>
<dbReference type="InterPro" id="IPR048749">
    <property type="entry name" value="SLX1_C"/>
</dbReference>